<reference evidence="1" key="1">
    <citation type="journal article" date="2015" name="Nature">
        <title>Complex archaea that bridge the gap between prokaryotes and eukaryotes.</title>
        <authorList>
            <person name="Spang A."/>
            <person name="Saw J.H."/>
            <person name="Jorgensen S.L."/>
            <person name="Zaremba-Niedzwiedzka K."/>
            <person name="Martijn J."/>
            <person name="Lind A.E."/>
            <person name="van Eijk R."/>
            <person name="Schleper C."/>
            <person name="Guy L."/>
            <person name="Ettema T.J."/>
        </authorList>
    </citation>
    <scope>NUCLEOTIDE SEQUENCE</scope>
</reference>
<proteinExistence type="predicted"/>
<organism evidence="1">
    <name type="scientific">marine sediment metagenome</name>
    <dbReference type="NCBI Taxonomy" id="412755"/>
    <lineage>
        <taxon>unclassified sequences</taxon>
        <taxon>metagenomes</taxon>
        <taxon>ecological metagenomes</taxon>
    </lineage>
</organism>
<dbReference type="AlphaFoldDB" id="A0A0F9BPL8"/>
<comment type="caution">
    <text evidence="1">The sequence shown here is derived from an EMBL/GenBank/DDBJ whole genome shotgun (WGS) entry which is preliminary data.</text>
</comment>
<name>A0A0F9BPL8_9ZZZZ</name>
<feature type="non-terminal residue" evidence="1">
    <location>
        <position position="1"/>
    </location>
</feature>
<gene>
    <name evidence="1" type="ORF">LCGC14_2764270</name>
</gene>
<protein>
    <submittedName>
        <fullName evidence="1">Uncharacterized protein</fullName>
    </submittedName>
</protein>
<evidence type="ECO:0000313" key="1">
    <source>
        <dbReference type="EMBL" id="KKK86336.1"/>
    </source>
</evidence>
<dbReference type="EMBL" id="LAZR01050892">
    <property type="protein sequence ID" value="KKK86336.1"/>
    <property type="molecule type" value="Genomic_DNA"/>
</dbReference>
<sequence>KGKANGRWYSRKCDLSALAGGWIDRITLVTRGPKPKADGPGVLNLYVDNIRFTLPPSSKARR</sequence>
<accession>A0A0F9BPL8</accession>